<reference evidence="5" key="3">
    <citation type="journal article" date="2019" name="Int. J. Syst. Evol. Microbiol.">
        <title>The Global Catalogue of Microorganisms (GCM) 10K type strain sequencing project: providing services to taxonomists for standard genome sequencing and annotation.</title>
        <authorList>
            <consortium name="The Broad Institute Genomics Platform"/>
            <consortium name="The Broad Institute Genome Sequencing Center for Infectious Disease"/>
            <person name="Wu L."/>
            <person name="Ma J."/>
        </authorList>
    </citation>
    <scope>NUCLEOTIDE SEQUENCE [LARGE SCALE GENOMIC DNA]</scope>
    <source>
        <strain evidence="5">CGMCC 1.10832</strain>
    </source>
</reference>
<dbReference type="AlphaFoldDB" id="A0A2T4DW58"/>
<keyword evidence="5" id="KW-1185">Reference proteome</keyword>
<name>A0A2T4DW58_9BACT</name>
<dbReference type="InterPro" id="IPR052028">
    <property type="entry name" value="HipA_Ser/Thr_kinase"/>
</dbReference>
<dbReference type="Proteomes" id="UP000240608">
    <property type="component" value="Unassembled WGS sequence"/>
</dbReference>
<gene>
    <name evidence="3" type="ORF">C9994_00365</name>
    <name evidence="2" type="ORF">GCM10011506_24140</name>
</gene>
<sequence length="111" mass="12835">MRQGEVFYKDYLAGILTETDEGEYVFQYHNDYVNDHPNDFITFTMPVTNKPYTEKRLFPFFEGLIPEGWLLDIASENWRINKNDRMGLLLACCKNCIGAVSVEPTEGEDGK</sequence>
<evidence type="ECO:0000259" key="1">
    <source>
        <dbReference type="Pfam" id="PF13657"/>
    </source>
</evidence>
<proteinExistence type="predicted"/>
<accession>A0A2T4DW58</accession>
<keyword evidence="3" id="KW-0418">Kinase</keyword>
<comment type="caution">
    <text evidence="3">The sequence shown here is derived from an EMBL/GenBank/DDBJ whole genome shotgun (WGS) entry which is preliminary data.</text>
</comment>
<reference evidence="2" key="1">
    <citation type="journal article" date="2014" name="Int. J. Syst. Evol. Microbiol.">
        <title>Complete genome of a new Firmicutes species belonging to the dominant human colonic microbiota ('Ruminococcus bicirculans') reveals two chromosomes and a selective capacity to utilize plant glucans.</title>
        <authorList>
            <consortium name="NISC Comparative Sequencing Program"/>
            <person name="Wegmann U."/>
            <person name="Louis P."/>
            <person name="Goesmann A."/>
            <person name="Henrissat B."/>
            <person name="Duncan S.H."/>
            <person name="Flint H.J."/>
        </authorList>
    </citation>
    <scope>NUCLEOTIDE SEQUENCE</scope>
    <source>
        <strain evidence="2">CGMCC 1.10832</strain>
    </source>
</reference>
<dbReference type="InterPro" id="IPR017508">
    <property type="entry name" value="HipA_N1"/>
</dbReference>
<dbReference type="Proteomes" id="UP000636010">
    <property type="component" value="Unassembled WGS sequence"/>
</dbReference>
<dbReference type="PANTHER" id="PTHR37419">
    <property type="entry name" value="SERINE/THREONINE-PROTEIN KINASE TOXIN HIPA"/>
    <property type="match status" value="1"/>
</dbReference>
<evidence type="ECO:0000313" key="2">
    <source>
        <dbReference type="EMBL" id="GGC37944.1"/>
    </source>
</evidence>
<evidence type="ECO:0000313" key="3">
    <source>
        <dbReference type="EMBL" id="PTB98043.1"/>
    </source>
</evidence>
<dbReference type="GO" id="GO:0005829">
    <property type="term" value="C:cytosol"/>
    <property type="evidence" value="ECO:0007669"/>
    <property type="project" value="TreeGrafter"/>
</dbReference>
<evidence type="ECO:0000313" key="5">
    <source>
        <dbReference type="Proteomes" id="UP000636010"/>
    </source>
</evidence>
<dbReference type="PANTHER" id="PTHR37419:SF6">
    <property type="entry name" value="KINASE HI_0665-RELATED"/>
    <property type="match status" value="1"/>
</dbReference>
<dbReference type="GO" id="GO:0004674">
    <property type="term" value="F:protein serine/threonine kinase activity"/>
    <property type="evidence" value="ECO:0007669"/>
    <property type="project" value="TreeGrafter"/>
</dbReference>
<organism evidence="3 4">
    <name type="scientific">Marivirga lumbricoides</name>
    <dbReference type="NCBI Taxonomy" id="1046115"/>
    <lineage>
        <taxon>Bacteria</taxon>
        <taxon>Pseudomonadati</taxon>
        <taxon>Bacteroidota</taxon>
        <taxon>Cytophagia</taxon>
        <taxon>Cytophagales</taxon>
        <taxon>Marivirgaceae</taxon>
        <taxon>Marivirga</taxon>
    </lineage>
</organism>
<evidence type="ECO:0000313" key="4">
    <source>
        <dbReference type="Proteomes" id="UP000240608"/>
    </source>
</evidence>
<feature type="domain" description="HipA N-terminal subdomain 1" evidence="1">
    <location>
        <begin position="5"/>
        <end position="102"/>
    </location>
</feature>
<dbReference type="RefSeq" id="WP_188463703.1">
    <property type="nucleotide sequence ID" value="NZ_BAABHU010000007.1"/>
</dbReference>
<dbReference type="Pfam" id="PF13657">
    <property type="entry name" value="Couple_hipA"/>
    <property type="match status" value="1"/>
</dbReference>
<dbReference type="EMBL" id="BMEC01000007">
    <property type="protein sequence ID" value="GGC37944.1"/>
    <property type="molecule type" value="Genomic_DNA"/>
</dbReference>
<keyword evidence="3" id="KW-0808">Transferase</keyword>
<reference evidence="3 4" key="2">
    <citation type="submission" date="2018-03" db="EMBL/GenBank/DDBJ databases">
        <title>Cross-interface Injection: A General Nanoliter Liquid Handling Method Applied to Single Cells Genome Amplification Automated Nanoliter Liquid Handling Applied to Single Cell Multiple Displacement Amplification.</title>
        <authorList>
            <person name="Yun J."/>
            <person name="Xu P."/>
            <person name="Xu J."/>
            <person name="Dai X."/>
            <person name="Wang Y."/>
            <person name="Zheng X."/>
            <person name="Cao C."/>
            <person name="Yi Q."/>
            <person name="Zhu Y."/>
            <person name="Wang L."/>
            <person name="Dong Z."/>
            <person name="Huang Y."/>
            <person name="Huang L."/>
            <person name="Du W."/>
        </authorList>
    </citation>
    <scope>NUCLEOTIDE SEQUENCE [LARGE SCALE GENOMIC DNA]</scope>
    <source>
        <strain evidence="3 4">Z-D1-2</strain>
    </source>
</reference>
<dbReference type="EMBL" id="PYVU01000001">
    <property type="protein sequence ID" value="PTB98043.1"/>
    <property type="molecule type" value="Genomic_DNA"/>
</dbReference>
<reference evidence="2" key="4">
    <citation type="submission" date="2024-05" db="EMBL/GenBank/DDBJ databases">
        <authorList>
            <person name="Sun Q."/>
            <person name="Zhou Y."/>
        </authorList>
    </citation>
    <scope>NUCLEOTIDE SEQUENCE</scope>
    <source>
        <strain evidence="2">CGMCC 1.10832</strain>
    </source>
</reference>
<protein>
    <submittedName>
        <fullName evidence="3">Phosphatidylinositol kinase</fullName>
    </submittedName>
</protein>
<dbReference type="NCBIfam" id="TIGR03071">
    <property type="entry name" value="couple_hipA"/>
    <property type="match status" value="1"/>
</dbReference>